<evidence type="ECO:0000256" key="1">
    <source>
        <dbReference type="SAM" id="Phobius"/>
    </source>
</evidence>
<dbReference type="AlphaFoldDB" id="A0A329SNL6"/>
<evidence type="ECO:0000313" key="5">
    <source>
        <dbReference type="Proteomes" id="UP000251314"/>
    </source>
</evidence>
<feature type="chain" id="PRO_5036061696" evidence="2">
    <location>
        <begin position="25"/>
        <end position="245"/>
    </location>
</feature>
<dbReference type="VEuPathDB" id="FungiDB:PC110_g6536"/>
<evidence type="ECO:0000313" key="3">
    <source>
        <dbReference type="EMBL" id="KAG2943698.1"/>
    </source>
</evidence>
<name>A0A329SNL6_9STRA</name>
<accession>A0A329SNL6</accession>
<feature type="signal peptide" evidence="2">
    <location>
        <begin position="1"/>
        <end position="24"/>
    </location>
</feature>
<evidence type="ECO:0000256" key="2">
    <source>
        <dbReference type="SAM" id="SignalP"/>
    </source>
</evidence>
<keyword evidence="1" id="KW-1133">Transmembrane helix</keyword>
<keyword evidence="2" id="KW-0732">Signal</keyword>
<organism evidence="4 5">
    <name type="scientific">Phytophthora cactorum</name>
    <dbReference type="NCBI Taxonomy" id="29920"/>
    <lineage>
        <taxon>Eukaryota</taxon>
        <taxon>Sar</taxon>
        <taxon>Stramenopiles</taxon>
        <taxon>Oomycota</taxon>
        <taxon>Peronosporomycetes</taxon>
        <taxon>Peronosporales</taxon>
        <taxon>Peronosporaceae</taxon>
        <taxon>Phytophthora</taxon>
    </lineage>
</organism>
<feature type="transmembrane region" description="Helical" evidence="1">
    <location>
        <begin position="116"/>
        <end position="136"/>
    </location>
</feature>
<proteinExistence type="predicted"/>
<dbReference type="Proteomes" id="UP000736787">
    <property type="component" value="Unassembled WGS sequence"/>
</dbReference>
<reference evidence="3" key="2">
    <citation type="submission" date="2018-10" db="EMBL/GenBank/DDBJ databases">
        <title>Effector identification in a new, highly contiguous assembly of the strawberry crown rot pathogen Phytophthora cactorum.</title>
        <authorList>
            <person name="Armitage A.D."/>
            <person name="Nellist C.F."/>
            <person name="Bates H."/>
            <person name="Vickerstaff R.J."/>
            <person name="Harrison R.J."/>
        </authorList>
    </citation>
    <scope>NUCLEOTIDE SEQUENCE</scope>
    <source>
        <strain evidence="3">4040</strain>
    </source>
</reference>
<protein>
    <submittedName>
        <fullName evidence="4">Uncharacterized protein</fullName>
    </submittedName>
</protein>
<dbReference type="STRING" id="29920.A0A329SNL6"/>
<keyword evidence="5" id="KW-1185">Reference proteome</keyword>
<reference evidence="4 5" key="1">
    <citation type="submission" date="2018-01" db="EMBL/GenBank/DDBJ databases">
        <title>Draft genome of the strawberry crown rot pathogen Phytophthora cactorum.</title>
        <authorList>
            <person name="Armitage A.D."/>
            <person name="Lysoe E."/>
            <person name="Nellist C.F."/>
            <person name="Harrison R.J."/>
            <person name="Brurberg M.B."/>
        </authorList>
    </citation>
    <scope>NUCLEOTIDE SEQUENCE [LARGE SCALE GENOMIC DNA]</scope>
    <source>
        <strain evidence="4 5">10300</strain>
    </source>
</reference>
<dbReference type="EMBL" id="RCMK01000213">
    <property type="protein sequence ID" value="KAG2943698.1"/>
    <property type="molecule type" value="Genomic_DNA"/>
</dbReference>
<evidence type="ECO:0000313" key="4">
    <source>
        <dbReference type="EMBL" id="RAW37182.1"/>
    </source>
</evidence>
<keyword evidence="1" id="KW-0812">Transmembrane</keyword>
<dbReference type="EMBL" id="MJFZ01000118">
    <property type="protein sequence ID" value="RAW37182.1"/>
    <property type="molecule type" value="Genomic_DNA"/>
</dbReference>
<keyword evidence="1" id="KW-0472">Membrane</keyword>
<comment type="caution">
    <text evidence="4">The sequence shown here is derived from an EMBL/GenBank/DDBJ whole genome shotgun (WGS) entry which is preliminary data.</text>
</comment>
<sequence>MTAQNRLWHMFIITLLVAISTVQATAVNTSDVTQAPLSGCQICANNGDCTHAYLDGPGQFCGNWMDRASQRQRCCCPREATCAVSNYACNCKTSKTKAPMSSASTSSHTSSSRARWSTIFGSIILLFVASAILWCLCPCCRASKYAALSQPAMTPVVVQAPAYAHGYANTYNPGFTPGPVYGGPVYVGYSNGGMGAGSSAMVGGVAGMFGGILVGQALSNAGEHHGYNGGGDACYGGGEEFGGDF</sequence>
<dbReference type="OrthoDB" id="75760at2759"/>
<dbReference type="Proteomes" id="UP000251314">
    <property type="component" value="Unassembled WGS sequence"/>
</dbReference>
<gene>
    <name evidence="4" type="ORF">PC110_g6536</name>
    <name evidence="3" type="ORF">PC117_g9356</name>
</gene>